<gene>
    <name evidence="1" type="ORF">DRP53_09110</name>
</gene>
<sequence length="64" mass="7434">MYRLGMIIILSMLGSAHPWPLTESNSWIRDIPTVHDFMPLGTVVVETTNHMIIFNPEDPQWRLN</sequence>
<name>A0A660SF09_UNCW3</name>
<dbReference type="Proteomes" id="UP000268469">
    <property type="component" value="Unassembled WGS sequence"/>
</dbReference>
<dbReference type="AlphaFoldDB" id="A0A660SF09"/>
<organism evidence="1 2">
    <name type="scientific">candidate division WOR-3 bacterium</name>
    <dbReference type="NCBI Taxonomy" id="2052148"/>
    <lineage>
        <taxon>Bacteria</taxon>
        <taxon>Bacteria division WOR-3</taxon>
    </lineage>
</organism>
<protein>
    <submittedName>
        <fullName evidence="1">Uncharacterized protein</fullName>
    </submittedName>
</protein>
<dbReference type="EMBL" id="QNBE01000104">
    <property type="protein sequence ID" value="RKX69132.1"/>
    <property type="molecule type" value="Genomic_DNA"/>
</dbReference>
<evidence type="ECO:0000313" key="2">
    <source>
        <dbReference type="Proteomes" id="UP000268469"/>
    </source>
</evidence>
<comment type="caution">
    <text evidence="1">The sequence shown here is derived from an EMBL/GenBank/DDBJ whole genome shotgun (WGS) entry which is preliminary data.</text>
</comment>
<accession>A0A660SF09</accession>
<evidence type="ECO:0000313" key="1">
    <source>
        <dbReference type="EMBL" id="RKX69132.1"/>
    </source>
</evidence>
<proteinExistence type="predicted"/>
<reference evidence="1 2" key="1">
    <citation type="submission" date="2018-06" db="EMBL/GenBank/DDBJ databases">
        <title>Extensive metabolic versatility and redundancy in microbially diverse, dynamic hydrothermal sediments.</title>
        <authorList>
            <person name="Dombrowski N."/>
            <person name="Teske A."/>
            <person name="Baker B.J."/>
        </authorList>
    </citation>
    <scope>NUCLEOTIDE SEQUENCE [LARGE SCALE GENOMIC DNA]</scope>
    <source>
        <strain evidence="1">B36_G15</strain>
    </source>
</reference>